<comment type="caution">
    <text evidence="3">The sequence shown here is derived from an EMBL/GenBank/DDBJ whole genome shotgun (WGS) entry which is preliminary data.</text>
</comment>
<feature type="non-terminal residue" evidence="3">
    <location>
        <position position="1"/>
    </location>
</feature>
<dbReference type="AlphaFoldDB" id="A0A8T0BHA0"/>
<evidence type="ECO:0000313" key="4">
    <source>
        <dbReference type="Proteomes" id="UP000606274"/>
    </source>
</evidence>
<dbReference type="PANTHER" id="PTHR47331:SF6">
    <property type="entry name" value="DOUBLECORTIN DOMAIN-CONTAINING PROTEIN"/>
    <property type="match status" value="1"/>
</dbReference>
<keyword evidence="4" id="KW-1185">Reference proteome</keyword>
<keyword evidence="1" id="KW-0175">Coiled coil</keyword>
<reference evidence="3" key="1">
    <citation type="submission" date="2020-08" db="EMBL/GenBank/DDBJ databases">
        <title>Chromosome-level assembly of Southern catfish (Silurus meridionalis) provides insights into visual adaptation to the nocturnal and benthic lifestyles.</title>
        <authorList>
            <person name="Zhang Y."/>
            <person name="Wang D."/>
            <person name="Peng Z."/>
        </authorList>
    </citation>
    <scope>NUCLEOTIDE SEQUENCE</scope>
    <source>
        <strain evidence="3">SWU-2019-XX</strain>
        <tissue evidence="3">Muscle</tissue>
    </source>
</reference>
<protein>
    <submittedName>
        <fullName evidence="3">Uncharacterized protein</fullName>
    </submittedName>
</protein>
<feature type="region of interest" description="Disordered" evidence="2">
    <location>
        <begin position="1"/>
        <end position="21"/>
    </location>
</feature>
<gene>
    <name evidence="3" type="ORF">HF521_020759</name>
</gene>
<feature type="coiled-coil region" evidence="1">
    <location>
        <begin position="46"/>
        <end position="102"/>
    </location>
</feature>
<accession>A0A8T0BHA0</accession>
<feature type="region of interest" description="Disordered" evidence="2">
    <location>
        <begin position="139"/>
        <end position="186"/>
    </location>
</feature>
<proteinExistence type="predicted"/>
<dbReference type="PANTHER" id="PTHR47331">
    <property type="entry name" value="PHD-TYPE DOMAIN-CONTAINING PROTEIN"/>
    <property type="match status" value="1"/>
</dbReference>
<evidence type="ECO:0000256" key="2">
    <source>
        <dbReference type="SAM" id="MobiDB-lite"/>
    </source>
</evidence>
<dbReference type="EMBL" id="JABFDY010000007">
    <property type="protein sequence ID" value="KAF7705473.1"/>
    <property type="molecule type" value="Genomic_DNA"/>
</dbReference>
<evidence type="ECO:0000313" key="3">
    <source>
        <dbReference type="EMBL" id="KAF7705473.1"/>
    </source>
</evidence>
<evidence type="ECO:0000256" key="1">
    <source>
        <dbReference type="SAM" id="Coils"/>
    </source>
</evidence>
<name>A0A8T0BHA0_SILME</name>
<dbReference type="Proteomes" id="UP000606274">
    <property type="component" value="Unassembled WGS sequence"/>
</dbReference>
<sequence>TELQATEESLHGNTAAQENLHSASLRTRSQVCCSVRSSSSSAGSAAVRARARAEAAKTRLSYAEEEANLRLQQAKLEVSIEMLKYKKEAAAAIAEAETLEAAADVKSDKHSCDLNKDSVPLEATQRTKQYVLDQLKEKESDLKSCENGDTQAKTAPVPNHNVSPSPLKPEPPPAHHAIRPDSYDCSSYRNDGGSQINDFVRYLARRELVATGLLQFNDKPQNYRAWKRSFITAIRGLNLEPSEEMDLLLKWLGKESAEHIEQIRAIHINRPEAGLAMAWERLEADEASAQSQVTNKCTKVCGGTHRPLLFENMPR</sequence>
<organism evidence="3 4">
    <name type="scientific">Silurus meridionalis</name>
    <name type="common">Southern catfish</name>
    <name type="synonym">Silurus soldatovi meridionalis</name>
    <dbReference type="NCBI Taxonomy" id="175797"/>
    <lineage>
        <taxon>Eukaryota</taxon>
        <taxon>Metazoa</taxon>
        <taxon>Chordata</taxon>
        <taxon>Craniata</taxon>
        <taxon>Vertebrata</taxon>
        <taxon>Euteleostomi</taxon>
        <taxon>Actinopterygii</taxon>
        <taxon>Neopterygii</taxon>
        <taxon>Teleostei</taxon>
        <taxon>Ostariophysi</taxon>
        <taxon>Siluriformes</taxon>
        <taxon>Siluridae</taxon>
        <taxon>Silurus</taxon>
    </lineage>
</organism>